<reference evidence="1 2" key="1">
    <citation type="journal article" date="2008" name="Genome Biol.">
        <title>The complete genome, comparative and functional analysis of Stenotrophomonas maltophilia reveals an organism heavily shielded by drug resistance determinants.</title>
        <authorList>
            <person name="Crossman L.C."/>
            <person name="Gould V.C."/>
            <person name="Dow J.M."/>
            <person name="Vernikos G.S."/>
            <person name="Okazaki A."/>
            <person name="Sebaihia M."/>
            <person name="Saunders D."/>
            <person name="Arrowsmith C."/>
            <person name="Carver T."/>
            <person name="Peters N."/>
            <person name="Adlem E."/>
            <person name="Kerhornou A."/>
            <person name="Lord A."/>
            <person name="Murphy L."/>
            <person name="Seeger K."/>
            <person name="Squares R."/>
            <person name="Rutter S."/>
            <person name="Quail M.A."/>
            <person name="Rajandream M.A."/>
            <person name="Harris D."/>
            <person name="Churcher C."/>
            <person name="Bentley S.D."/>
            <person name="Parkhill J."/>
            <person name="Thomson N.R."/>
            <person name="Avison M.B."/>
        </authorList>
    </citation>
    <scope>NUCLEOTIDE SEQUENCE [LARGE SCALE GENOMIC DNA]</scope>
    <source>
        <strain evidence="1 2">K279a</strain>
    </source>
</reference>
<protein>
    <submittedName>
        <fullName evidence="1">Uncharacterized protein</fullName>
    </submittedName>
</protein>
<evidence type="ECO:0000313" key="2">
    <source>
        <dbReference type="Proteomes" id="UP000008840"/>
    </source>
</evidence>
<keyword evidence="2" id="KW-1185">Reference proteome</keyword>
<organism evidence="1 2">
    <name type="scientific">Stenotrophomonas maltophilia (strain K279a)</name>
    <dbReference type="NCBI Taxonomy" id="522373"/>
    <lineage>
        <taxon>Bacteria</taxon>
        <taxon>Pseudomonadati</taxon>
        <taxon>Pseudomonadota</taxon>
        <taxon>Gammaproteobacteria</taxon>
        <taxon>Lysobacterales</taxon>
        <taxon>Lysobacteraceae</taxon>
        <taxon>Stenotrophomonas</taxon>
        <taxon>Stenotrophomonas maltophilia group</taxon>
    </lineage>
</organism>
<dbReference type="HOGENOM" id="CLU_695795_0_0_6"/>
<dbReference type="eggNOG" id="ENOG5032RTU">
    <property type="taxonomic scope" value="Bacteria"/>
</dbReference>
<dbReference type="RefSeq" id="WP_012481258.1">
    <property type="nucleotide sequence ID" value="NC_010943.1"/>
</dbReference>
<name>B2FUP0_STRMK</name>
<dbReference type="Proteomes" id="UP000008840">
    <property type="component" value="Chromosome"/>
</dbReference>
<sequence length="393" mass="43410">MFSKEILVEINEKSWKKKSVPPWGLKAQPKQIVDIGQSLLLLGALTSPNGLSAGSPERYWACVRYFSACAATDDLRISLPFTNLDPHQRGILSDDFGVALSVNWLVEQLGGAKNIVDGRQFIVNMGVRKSKKKIPKVGPGKCPDFVIEDKNGLMHVLECKGTQSGRSYLDRAMATGKEQKKGIRIEGGLRGESLVIGVLLSDERSRSSSRIVVVDPEPPALTVVNARNKGRAQEVMKRLSFAKAINLSGFSRLAFEVAWPDSQGMGDTEMKLLTPMERRSAMSDPDDRWRAVQAELDLELEGLRQEDQGAFSVKTVQVEIPAIKLDSGEIARRLTIRRGISAPAVLEFSQDKRDVRSVLEQVAPGEQAISIVTEGNHSRLDYGDLFFSEMIFD</sequence>
<gene>
    <name evidence="1" type="ORF">Smlt3999A</name>
</gene>
<accession>B2FUP0</accession>
<evidence type="ECO:0000313" key="1">
    <source>
        <dbReference type="EMBL" id="CAQ47400.1"/>
    </source>
</evidence>
<dbReference type="EnsemblBacteria" id="CAQ47400">
    <property type="protein sequence ID" value="CAQ47400"/>
    <property type="gene ID" value="Smlt3999A"/>
</dbReference>
<proteinExistence type="predicted"/>
<dbReference type="EMBL" id="AM743169">
    <property type="protein sequence ID" value="CAQ47400.1"/>
    <property type="molecule type" value="Genomic_DNA"/>
</dbReference>
<dbReference type="KEGG" id="sml:Smlt3999A"/>
<dbReference type="AlphaFoldDB" id="B2FUP0"/>